<dbReference type="Pfam" id="PF00109">
    <property type="entry name" value="ketoacyl-synt"/>
    <property type="match status" value="1"/>
</dbReference>
<evidence type="ECO:0000259" key="4">
    <source>
        <dbReference type="PROSITE" id="PS52004"/>
    </source>
</evidence>
<dbReference type="InterPro" id="IPR020841">
    <property type="entry name" value="PKS_Beta-ketoAc_synthase_dom"/>
</dbReference>
<evidence type="ECO:0000256" key="2">
    <source>
        <dbReference type="ARBA" id="ARBA00022679"/>
    </source>
</evidence>
<sequence length="392" mass="41961">MKQPISITGISAISAEKSTGPLGAHALCFDKELENWVGKIPEEILAEIEAIRNENRNYQALDASVLYAMYVSRLAVKQSGWEVNSDFGINIGSSRGATQLFEKYYDAFLETGKSETLASPSTTLGNISSWVAQDFQNNGPDISHSITCSTALHAVLNGVAWLQSGMCKKFLVGGSEAALTPFTIAQMKAIKTYTRASVDAEFPCLALDLDKTENTMVLGEGAAAVCLEIGIKENALAYINGVGYATEKLKHAVSISAEATCFQKSMKMAIKDAFGEIGNDGISAFAEMTDQVDAIVMHAPGTIAGDQTEYKAIQKIFGSNLPLLTTNKWKIGHTFGASGLLSFEAAVRMLQNGNYEEVPFISQQTQPKKLKNILVNAVGFGGNAVSILISGT</sequence>
<evidence type="ECO:0000256" key="1">
    <source>
        <dbReference type="ARBA" id="ARBA00008467"/>
    </source>
</evidence>
<dbReference type="Gene3D" id="3.40.47.10">
    <property type="match status" value="1"/>
</dbReference>
<dbReference type="GO" id="GO:0006633">
    <property type="term" value="P:fatty acid biosynthetic process"/>
    <property type="evidence" value="ECO:0007669"/>
    <property type="project" value="TreeGrafter"/>
</dbReference>
<dbReference type="PANTHER" id="PTHR11712:SF336">
    <property type="entry name" value="3-OXOACYL-[ACYL-CARRIER-PROTEIN] SYNTHASE, MITOCHONDRIAL"/>
    <property type="match status" value="1"/>
</dbReference>
<comment type="similarity">
    <text evidence="1 3">Belongs to the thiolase-like superfamily. Beta-ketoacyl-ACP synthases family.</text>
</comment>
<accession>A0A4Q0NZC6</accession>
<dbReference type="OrthoDB" id="1141849at2"/>
<evidence type="ECO:0000313" key="5">
    <source>
        <dbReference type="EMBL" id="RXG18177.1"/>
    </source>
</evidence>
<dbReference type="InterPro" id="IPR016039">
    <property type="entry name" value="Thiolase-like"/>
</dbReference>
<name>A0A4Q0NZC6_9FLAO</name>
<keyword evidence="6" id="KW-1185">Reference proteome</keyword>
<evidence type="ECO:0000256" key="3">
    <source>
        <dbReference type="RuleBase" id="RU003694"/>
    </source>
</evidence>
<dbReference type="Pfam" id="PF02801">
    <property type="entry name" value="Ketoacyl-synt_C"/>
    <property type="match status" value="1"/>
</dbReference>
<dbReference type="Proteomes" id="UP000289821">
    <property type="component" value="Unassembled WGS sequence"/>
</dbReference>
<dbReference type="GO" id="GO:0004315">
    <property type="term" value="F:3-oxoacyl-[acyl-carrier-protein] synthase activity"/>
    <property type="evidence" value="ECO:0007669"/>
    <property type="project" value="TreeGrafter"/>
</dbReference>
<dbReference type="RefSeq" id="WP_128759750.1">
    <property type="nucleotide sequence ID" value="NZ_QOVI01000001.1"/>
</dbReference>
<dbReference type="InterPro" id="IPR014030">
    <property type="entry name" value="Ketoacyl_synth_N"/>
</dbReference>
<gene>
    <name evidence="5" type="ORF">DSM04_101366</name>
</gene>
<dbReference type="SUPFAM" id="SSF53901">
    <property type="entry name" value="Thiolase-like"/>
    <property type="match status" value="1"/>
</dbReference>
<organism evidence="5 6">
    <name type="scientific">Leeuwenhoekiella aestuarii</name>
    <dbReference type="NCBI Taxonomy" id="2249426"/>
    <lineage>
        <taxon>Bacteria</taxon>
        <taxon>Pseudomonadati</taxon>
        <taxon>Bacteroidota</taxon>
        <taxon>Flavobacteriia</taxon>
        <taxon>Flavobacteriales</taxon>
        <taxon>Flavobacteriaceae</taxon>
        <taxon>Leeuwenhoekiella</taxon>
    </lineage>
</organism>
<dbReference type="EMBL" id="QOVI01000001">
    <property type="protein sequence ID" value="RXG18177.1"/>
    <property type="molecule type" value="Genomic_DNA"/>
</dbReference>
<reference evidence="5 6" key="1">
    <citation type="submission" date="2018-07" db="EMBL/GenBank/DDBJ databases">
        <title>Leeuwenhoekiella genomics.</title>
        <authorList>
            <person name="Tahon G."/>
            <person name="Willems A."/>
        </authorList>
    </citation>
    <scope>NUCLEOTIDE SEQUENCE [LARGE SCALE GENOMIC DNA]</scope>
    <source>
        <strain evidence="5 6">R-50232</strain>
    </source>
</reference>
<dbReference type="PANTHER" id="PTHR11712">
    <property type="entry name" value="POLYKETIDE SYNTHASE-RELATED"/>
    <property type="match status" value="1"/>
</dbReference>
<comment type="caution">
    <text evidence="5">The sequence shown here is derived from an EMBL/GenBank/DDBJ whole genome shotgun (WGS) entry which is preliminary data.</text>
</comment>
<proteinExistence type="inferred from homology"/>
<dbReference type="InterPro" id="IPR000794">
    <property type="entry name" value="Beta-ketoacyl_synthase"/>
</dbReference>
<feature type="domain" description="Ketosynthase family 3 (KS3)" evidence="4">
    <location>
        <begin position="2"/>
        <end position="391"/>
    </location>
</feature>
<protein>
    <submittedName>
        <fullName evidence="5">3-oxoacyl-(Acyl-carrier-protein) synthase</fullName>
    </submittedName>
</protein>
<keyword evidence="2 3" id="KW-0808">Transferase</keyword>
<dbReference type="InterPro" id="IPR014031">
    <property type="entry name" value="Ketoacyl_synth_C"/>
</dbReference>
<dbReference type="PROSITE" id="PS52004">
    <property type="entry name" value="KS3_2"/>
    <property type="match status" value="1"/>
</dbReference>
<dbReference type="AlphaFoldDB" id="A0A4Q0NZC6"/>
<evidence type="ECO:0000313" key="6">
    <source>
        <dbReference type="Proteomes" id="UP000289821"/>
    </source>
</evidence>